<evidence type="ECO:0000259" key="7">
    <source>
        <dbReference type="Pfam" id="PF05116"/>
    </source>
</evidence>
<proteinExistence type="inferred from homology"/>
<keyword evidence="10" id="KW-1185">Reference proteome</keyword>
<dbReference type="InterPro" id="IPR044161">
    <property type="entry name" value="SPS"/>
</dbReference>
<dbReference type="Proteomes" id="UP000605099">
    <property type="component" value="Unassembled WGS sequence"/>
</dbReference>
<organism evidence="9 10">
    <name type="scientific">Novosphingobium indicum</name>
    <dbReference type="NCBI Taxonomy" id="462949"/>
    <lineage>
        <taxon>Bacteria</taxon>
        <taxon>Pseudomonadati</taxon>
        <taxon>Pseudomonadota</taxon>
        <taxon>Alphaproteobacteria</taxon>
        <taxon>Sphingomonadales</taxon>
        <taxon>Sphingomonadaceae</taxon>
        <taxon>Novosphingobium</taxon>
    </lineage>
</organism>
<evidence type="ECO:0000256" key="4">
    <source>
        <dbReference type="ARBA" id="ARBA00022679"/>
    </source>
</evidence>
<evidence type="ECO:0000259" key="8">
    <source>
        <dbReference type="Pfam" id="PF13439"/>
    </source>
</evidence>
<dbReference type="Gene3D" id="3.40.50.1000">
    <property type="entry name" value="HAD superfamily/HAD-like"/>
    <property type="match status" value="1"/>
</dbReference>
<evidence type="ECO:0000256" key="2">
    <source>
        <dbReference type="ARBA" id="ARBA00012536"/>
    </source>
</evidence>
<dbReference type="EMBL" id="BMLK01000032">
    <property type="protein sequence ID" value="GGN60724.1"/>
    <property type="molecule type" value="Genomic_DNA"/>
</dbReference>
<dbReference type="SUPFAM" id="SSF56784">
    <property type="entry name" value="HAD-like"/>
    <property type="match status" value="1"/>
</dbReference>
<evidence type="ECO:0000313" key="9">
    <source>
        <dbReference type="EMBL" id="GGN60724.1"/>
    </source>
</evidence>
<evidence type="ECO:0000313" key="10">
    <source>
        <dbReference type="Proteomes" id="UP000605099"/>
    </source>
</evidence>
<dbReference type="InterPro" id="IPR006380">
    <property type="entry name" value="SPP-like_dom"/>
</dbReference>
<accession>A0ABQ2JXY8</accession>
<gene>
    <name evidence="9" type="primary">sps</name>
    <name evidence="9" type="ORF">GCM10011349_42680</name>
</gene>
<name>A0ABQ2JXY8_9SPHN</name>
<reference evidence="10" key="1">
    <citation type="journal article" date="2019" name="Int. J. Syst. Evol. Microbiol.">
        <title>The Global Catalogue of Microorganisms (GCM) 10K type strain sequencing project: providing services to taxonomists for standard genome sequencing and annotation.</title>
        <authorList>
            <consortium name="The Broad Institute Genomics Platform"/>
            <consortium name="The Broad Institute Genome Sequencing Center for Infectious Disease"/>
            <person name="Wu L."/>
            <person name="Ma J."/>
        </authorList>
    </citation>
    <scope>NUCLEOTIDE SEQUENCE [LARGE SCALE GENOMIC DNA]</scope>
    <source>
        <strain evidence="10">CGMCC 1.6784</strain>
    </source>
</reference>
<dbReference type="InterPro" id="IPR023214">
    <property type="entry name" value="HAD_sf"/>
</dbReference>
<comment type="similarity">
    <text evidence="1">Belongs to the glycosyltransferase 1 family.</text>
</comment>
<comment type="caution">
    <text evidence="9">The sequence shown here is derived from an EMBL/GenBank/DDBJ whole genome shotgun (WGS) entry which is preliminary data.</text>
</comment>
<dbReference type="Gene3D" id="3.90.1070.10">
    <property type="match status" value="1"/>
</dbReference>
<evidence type="ECO:0000256" key="5">
    <source>
        <dbReference type="ARBA" id="ARBA00047471"/>
    </source>
</evidence>
<dbReference type="SFLD" id="SFLDG01141">
    <property type="entry name" value="C2.B.1:_Sucrose_Phosphatase_Li"/>
    <property type="match status" value="1"/>
</dbReference>
<dbReference type="SFLD" id="SFLDS00003">
    <property type="entry name" value="Haloacid_Dehalogenase"/>
    <property type="match status" value="1"/>
</dbReference>
<dbReference type="InterPro" id="IPR036412">
    <property type="entry name" value="HAD-like_sf"/>
</dbReference>
<dbReference type="SFLD" id="SFLDG01140">
    <property type="entry name" value="C2.B:_Phosphomannomutase_and_P"/>
    <property type="match status" value="1"/>
</dbReference>
<dbReference type="InterPro" id="IPR028098">
    <property type="entry name" value="Glyco_trans_4-like_N"/>
</dbReference>
<dbReference type="Pfam" id="PF13439">
    <property type="entry name" value="Glyco_transf_4"/>
    <property type="match status" value="1"/>
</dbReference>
<dbReference type="NCBIfam" id="TIGR01484">
    <property type="entry name" value="HAD-SF-IIB"/>
    <property type="match status" value="1"/>
</dbReference>
<dbReference type="PROSITE" id="PS51257">
    <property type="entry name" value="PROKAR_LIPOPROTEIN"/>
    <property type="match status" value="1"/>
</dbReference>
<feature type="domain" description="Glycosyl transferase family 1" evidence="6">
    <location>
        <begin position="248"/>
        <end position="420"/>
    </location>
</feature>
<dbReference type="SUPFAM" id="SSF53756">
    <property type="entry name" value="UDP-Glycosyltransferase/glycogen phosphorylase"/>
    <property type="match status" value="1"/>
</dbReference>
<keyword evidence="4" id="KW-0808">Transferase</keyword>
<protein>
    <recommendedName>
        <fullName evidence="2">sucrose-phosphate synthase</fullName>
        <ecNumber evidence="2">2.4.1.14</ecNumber>
    </recommendedName>
</protein>
<keyword evidence="3" id="KW-0328">Glycosyltransferase</keyword>
<dbReference type="PANTHER" id="PTHR46039:SF5">
    <property type="entry name" value="SUCROSE-PHOSPHATE SYNTHASE 3-RELATED"/>
    <property type="match status" value="1"/>
</dbReference>
<feature type="domain" description="Glycosyltransferase subfamily 4-like N-terminal" evidence="8">
    <location>
        <begin position="88"/>
        <end position="228"/>
    </location>
</feature>
<dbReference type="EC" id="2.4.1.14" evidence="2"/>
<dbReference type="InterPro" id="IPR006379">
    <property type="entry name" value="HAD-SF_hydro_IIB"/>
</dbReference>
<dbReference type="Pfam" id="PF00534">
    <property type="entry name" value="Glycos_transf_1"/>
    <property type="match status" value="1"/>
</dbReference>
<dbReference type="Gene3D" id="3.40.50.2000">
    <property type="entry name" value="Glycogen Phosphorylase B"/>
    <property type="match status" value="2"/>
</dbReference>
<sequence length="705" mass="77795">MAGAIIKLRFTLGVPEFMHILAIALGGCLRAPPVRYGITEDTGGHIAYILGAMAALARDPRVTRADIITRLFDDPALSRVHAQPREAISAKSEIIRIDSGNRHYLAKEDLARDRAAFTRALIEFLRASDRRPDIIHAHFADAADVARQVRNELGIPFIYTAHSLAHDKAAMMQNSPALAARLKEEDRAIAAADAIIASSRDECERQLPAYPSARFDRIHRLRPGVDVADVRRSDLIRARRLVEPFLRQPSRPMILAIARPVHKKNLVRLVEAFGSSRELSARANLVILPGLRAGVKRGEAEHREVLIDLVDAIDRHDLHGVAAWPSRHDSRQVAAMYELARRSRGVFVNPALTEPYGLTLIEAASHGLPVVATRNGGPSDIVAELEHGLLINPLDPEDMQRAMLRMLDDEVLWQRCSRNALVNIGGMNWRDYANGFLSIAQEIASADRTGTTMRPRRMLISDIDNTLTGCRKGARRLSAFLTRKRASVGFGVATGRSFVEARRLLREWDMPVPDVLIASVGSEIYWRTGRGFRLDEDYAAALAKGWNPDAVLAAMDDFPGLVRQAPIEQRRFKCSFLADGPDVLNRVRDRLASRGIAAKAILSHDRLLDILPVRAGKHAALAHVAAVLELPRDRIVAAGDSGNDVDMLAASSQAVLVANFHEEVRGMAGLTHVYTARRSHAAGVLEGLLWHERRSRTKEAAYVAA</sequence>
<evidence type="ECO:0000256" key="3">
    <source>
        <dbReference type="ARBA" id="ARBA00022676"/>
    </source>
</evidence>
<dbReference type="PANTHER" id="PTHR46039">
    <property type="entry name" value="SUCROSE-PHOSPHATE SYNTHASE 3-RELATED"/>
    <property type="match status" value="1"/>
</dbReference>
<evidence type="ECO:0000256" key="1">
    <source>
        <dbReference type="ARBA" id="ARBA00006530"/>
    </source>
</evidence>
<dbReference type="Pfam" id="PF05116">
    <property type="entry name" value="S6PP"/>
    <property type="match status" value="1"/>
</dbReference>
<feature type="domain" description="Sucrose phosphatase-like" evidence="7">
    <location>
        <begin position="456"/>
        <end position="691"/>
    </location>
</feature>
<dbReference type="InterPro" id="IPR001296">
    <property type="entry name" value="Glyco_trans_1"/>
</dbReference>
<evidence type="ECO:0000259" key="6">
    <source>
        <dbReference type="Pfam" id="PF00534"/>
    </source>
</evidence>
<comment type="catalytic activity">
    <reaction evidence="5">
        <text>beta-D-fructose 6-phosphate + UDP-alpha-D-glucose = sucrose 6(F)-phosphate + UDP + H(+)</text>
        <dbReference type="Rhea" id="RHEA:22172"/>
        <dbReference type="ChEBI" id="CHEBI:15378"/>
        <dbReference type="ChEBI" id="CHEBI:57634"/>
        <dbReference type="ChEBI" id="CHEBI:57723"/>
        <dbReference type="ChEBI" id="CHEBI:58223"/>
        <dbReference type="ChEBI" id="CHEBI:58885"/>
        <dbReference type="EC" id="2.4.1.14"/>
    </reaction>
</comment>